<dbReference type="Pfam" id="PF13855">
    <property type="entry name" value="LRR_8"/>
    <property type="match status" value="2"/>
</dbReference>
<evidence type="ECO:0000256" key="9">
    <source>
        <dbReference type="ARBA" id="ARBA00023180"/>
    </source>
</evidence>
<keyword evidence="7" id="KW-0472">Membrane</keyword>
<dbReference type="InterPro" id="IPR001611">
    <property type="entry name" value="Leu-rich_rpt"/>
</dbReference>
<evidence type="ECO:0000256" key="5">
    <source>
        <dbReference type="ARBA" id="ARBA00022737"/>
    </source>
</evidence>
<dbReference type="GO" id="GO:0007165">
    <property type="term" value="P:signal transduction"/>
    <property type="evidence" value="ECO:0007669"/>
    <property type="project" value="TreeGrafter"/>
</dbReference>
<keyword evidence="4" id="KW-0732">Signal</keyword>
<dbReference type="Gene3D" id="3.80.10.10">
    <property type="entry name" value="Ribonuclease Inhibitor"/>
    <property type="match status" value="2"/>
</dbReference>
<organism evidence="11">
    <name type="scientific">Scylla olivacea</name>
    <name type="common">Orange mud crab</name>
    <name type="synonym">Cancer olivacea</name>
    <dbReference type="NCBI Taxonomy" id="85551"/>
    <lineage>
        <taxon>Eukaryota</taxon>
        <taxon>Metazoa</taxon>
        <taxon>Ecdysozoa</taxon>
        <taxon>Arthropoda</taxon>
        <taxon>Crustacea</taxon>
        <taxon>Multicrustacea</taxon>
        <taxon>Malacostraca</taxon>
        <taxon>Eumalacostraca</taxon>
        <taxon>Eucarida</taxon>
        <taxon>Decapoda</taxon>
        <taxon>Pleocyemata</taxon>
        <taxon>Brachyura</taxon>
        <taxon>Eubrachyura</taxon>
        <taxon>Portunoidea</taxon>
        <taxon>Portunidae</taxon>
        <taxon>Portuninae</taxon>
        <taxon>Scylla</taxon>
    </lineage>
</organism>
<dbReference type="PANTHER" id="PTHR24365:SF530">
    <property type="entry name" value="MSTPROX-RELATED"/>
    <property type="match status" value="1"/>
</dbReference>
<dbReference type="SUPFAM" id="SSF52058">
    <property type="entry name" value="L domain-like"/>
    <property type="match status" value="1"/>
</dbReference>
<dbReference type="InterPro" id="IPR035897">
    <property type="entry name" value="Toll_tir_struct_dom_sf"/>
</dbReference>
<proteinExistence type="predicted"/>
<evidence type="ECO:0000256" key="1">
    <source>
        <dbReference type="ARBA" id="ARBA00004167"/>
    </source>
</evidence>
<evidence type="ECO:0000256" key="4">
    <source>
        <dbReference type="ARBA" id="ARBA00022729"/>
    </source>
</evidence>
<keyword evidence="3" id="KW-0812">Transmembrane</keyword>
<evidence type="ECO:0008006" key="12">
    <source>
        <dbReference type="Google" id="ProtNLM"/>
    </source>
</evidence>
<keyword evidence="8" id="KW-0675">Receptor</keyword>
<evidence type="ECO:0000256" key="7">
    <source>
        <dbReference type="ARBA" id="ARBA00023136"/>
    </source>
</evidence>
<evidence type="ECO:0000256" key="2">
    <source>
        <dbReference type="ARBA" id="ARBA00022614"/>
    </source>
</evidence>
<evidence type="ECO:0000313" key="11">
    <source>
        <dbReference type="EMBL" id="JAI62599.1"/>
    </source>
</evidence>
<dbReference type="EMBL" id="GDRN01078329">
    <property type="protein sequence ID" value="JAI62599.1"/>
    <property type="molecule type" value="Transcribed_RNA"/>
</dbReference>
<sequence length="367" mass="41719">MCVCSLCRNLTLLQRLYINNNHLEVLLNDTFTGLVSLIHLDLSDNKITFRSSFDISLSRGMPAPTDGKESRSLALVDLPMAVASWIQSGSGERSFHTGRDTAVREPSSQQPSLPFEGLTALRHLDLSNNGIRYLTASHWRDLQQLVRLTLMNNNVQEWYYHVFYNLSHLSELVLSYNSLSLITEAMLEDFSLDSLTVVDLKHNAFQCDCSLAKLNGSINTSIFLDFSSYSCSQEGHDLSFEEFTSTAVCPSHAQNENVVDDSATGKTEIILISVSLLLSVITSVTLYRKRWYLRYLVYKVKMKTDQHKEDADHYLYDIFVCYSQADRQWVFEHLVARLEDGGRCGQDLWGKGRAIIGEGYNTFRSYK</sequence>
<accession>A0A0P4W2D9</accession>
<evidence type="ECO:0000256" key="8">
    <source>
        <dbReference type="ARBA" id="ARBA00023170"/>
    </source>
</evidence>
<dbReference type="SMART" id="SM00369">
    <property type="entry name" value="LRR_TYP"/>
    <property type="match status" value="4"/>
</dbReference>
<reference evidence="11" key="1">
    <citation type="submission" date="2015-09" db="EMBL/GenBank/DDBJ databases">
        <title>Scylla olivacea transcriptome.</title>
        <authorList>
            <person name="Ikhwanuddin M."/>
        </authorList>
    </citation>
    <scope>NUCLEOTIDE SEQUENCE</scope>
</reference>
<dbReference type="InterPro" id="IPR032675">
    <property type="entry name" value="LRR_dom_sf"/>
</dbReference>
<dbReference type="GO" id="GO:0005886">
    <property type="term" value="C:plasma membrane"/>
    <property type="evidence" value="ECO:0007669"/>
    <property type="project" value="TreeGrafter"/>
</dbReference>
<dbReference type="InterPro" id="IPR003591">
    <property type="entry name" value="Leu-rich_rpt_typical-subtyp"/>
</dbReference>
<dbReference type="Gene3D" id="3.40.50.10140">
    <property type="entry name" value="Toll/interleukin-1 receptor homology (TIR) domain"/>
    <property type="match status" value="1"/>
</dbReference>
<dbReference type="SUPFAM" id="SSF52200">
    <property type="entry name" value="Toll/Interleukin receptor TIR domain"/>
    <property type="match status" value="1"/>
</dbReference>
<name>A0A0P4W2D9_SCYOL</name>
<feature type="region of interest" description="Disordered" evidence="10">
    <location>
        <begin position="89"/>
        <end position="112"/>
    </location>
</feature>
<dbReference type="PANTHER" id="PTHR24365">
    <property type="entry name" value="TOLL-LIKE RECEPTOR"/>
    <property type="match status" value="1"/>
</dbReference>
<dbReference type="GO" id="GO:0038023">
    <property type="term" value="F:signaling receptor activity"/>
    <property type="evidence" value="ECO:0007669"/>
    <property type="project" value="TreeGrafter"/>
</dbReference>
<evidence type="ECO:0000256" key="6">
    <source>
        <dbReference type="ARBA" id="ARBA00022989"/>
    </source>
</evidence>
<keyword evidence="2" id="KW-0433">Leucine-rich repeat</keyword>
<dbReference type="AlphaFoldDB" id="A0A0P4W2D9"/>
<evidence type="ECO:0000256" key="3">
    <source>
        <dbReference type="ARBA" id="ARBA00022692"/>
    </source>
</evidence>
<protein>
    <recommendedName>
        <fullName evidence="12">TIR domain-containing protein</fullName>
    </recommendedName>
</protein>
<keyword evidence="9" id="KW-0325">Glycoprotein</keyword>
<comment type="subcellular location">
    <subcellularLocation>
        <location evidence="1">Membrane</location>
        <topology evidence="1">Single-pass membrane protein</topology>
    </subcellularLocation>
</comment>
<evidence type="ECO:0000256" key="10">
    <source>
        <dbReference type="SAM" id="MobiDB-lite"/>
    </source>
</evidence>
<keyword evidence="6" id="KW-1133">Transmembrane helix</keyword>
<feature type="compositionally biased region" description="Basic and acidic residues" evidence="10">
    <location>
        <begin position="93"/>
        <end position="103"/>
    </location>
</feature>
<keyword evidence="5" id="KW-0677">Repeat</keyword>